<evidence type="ECO:0000313" key="4">
    <source>
        <dbReference type="Proteomes" id="UP000626786"/>
    </source>
</evidence>
<organism evidence="3 4">
    <name type="scientific">Sporosarcina quadrami</name>
    <dbReference type="NCBI Taxonomy" id="2762234"/>
    <lineage>
        <taxon>Bacteria</taxon>
        <taxon>Bacillati</taxon>
        <taxon>Bacillota</taxon>
        <taxon>Bacilli</taxon>
        <taxon>Bacillales</taxon>
        <taxon>Caryophanaceae</taxon>
        <taxon>Sporosarcina</taxon>
    </lineage>
</organism>
<gene>
    <name evidence="3" type="ORF">H9649_15345</name>
</gene>
<dbReference type="PANTHER" id="PTHR34580">
    <property type="match status" value="1"/>
</dbReference>
<dbReference type="InterPro" id="IPR057727">
    <property type="entry name" value="WCX_dom"/>
</dbReference>
<protein>
    <submittedName>
        <fullName evidence="3">WYL domain-containing protein</fullName>
    </submittedName>
</protein>
<name>A0ABR8UD61_9BACL</name>
<dbReference type="PANTHER" id="PTHR34580:SF1">
    <property type="entry name" value="PROTEIN PAFC"/>
    <property type="match status" value="1"/>
</dbReference>
<proteinExistence type="predicted"/>
<evidence type="ECO:0000259" key="2">
    <source>
        <dbReference type="Pfam" id="PF25583"/>
    </source>
</evidence>
<evidence type="ECO:0000313" key="3">
    <source>
        <dbReference type="EMBL" id="MBD7985946.1"/>
    </source>
</evidence>
<evidence type="ECO:0000259" key="1">
    <source>
        <dbReference type="Pfam" id="PF13280"/>
    </source>
</evidence>
<accession>A0ABR8UD61</accession>
<dbReference type="Proteomes" id="UP000626786">
    <property type="component" value="Unassembled WGS sequence"/>
</dbReference>
<keyword evidence="4" id="KW-1185">Reference proteome</keyword>
<feature type="domain" description="WYL" evidence="1">
    <location>
        <begin position="148"/>
        <end position="223"/>
    </location>
</feature>
<comment type="caution">
    <text evidence="3">The sequence shown here is derived from an EMBL/GenBank/DDBJ whole genome shotgun (WGS) entry which is preliminary data.</text>
</comment>
<dbReference type="Pfam" id="PF13280">
    <property type="entry name" value="WYL"/>
    <property type="match status" value="1"/>
</dbReference>
<feature type="domain" description="WCX" evidence="2">
    <location>
        <begin position="252"/>
        <end position="326"/>
    </location>
</feature>
<dbReference type="InterPro" id="IPR026881">
    <property type="entry name" value="WYL_dom"/>
</dbReference>
<dbReference type="Pfam" id="PF25583">
    <property type="entry name" value="WCX"/>
    <property type="match status" value="1"/>
</dbReference>
<dbReference type="PROSITE" id="PS52050">
    <property type="entry name" value="WYL"/>
    <property type="match status" value="1"/>
</dbReference>
<dbReference type="InterPro" id="IPR051534">
    <property type="entry name" value="CBASS_pafABC_assoc_protein"/>
</dbReference>
<reference evidence="3 4" key="1">
    <citation type="submission" date="2020-08" db="EMBL/GenBank/DDBJ databases">
        <title>A Genomic Blueprint of the Chicken Gut Microbiome.</title>
        <authorList>
            <person name="Gilroy R."/>
            <person name="Ravi A."/>
            <person name="Getino M."/>
            <person name="Pursley I."/>
            <person name="Horton D.L."/>
            <person name="Alikhan N.-F."/>
            <person name="Baker D."/>
            <person name="Gharbi K."/>
            <person name="Hall N."/>
            <person name="Watson M."/>
            <person name="Adriaenssens E.M."/>
            <person name="Foster-Nyarko E."/>
            <person name="Jarju S."/>
            <person name="Secka A."/>
            <person name="Antonio M."/>
            <person name="Oren A."/>
            <person name="Chaudhuri R."/>
            <person name="La Ragione R.M."/>
            <person name="Hildebrand F."/>
            <person name="Pallen M.J."/>
        </authorList>
    </citation>
    <scope>NUCLEOTIDE SEQUENCE [LARGE SCALE GENOMIC DNA]</scope>
    <source>
        <strain evidence="3 4">Sa2YVA2</strain>
    </source>
</reference>
<sequence>MTVPHTPIPARERLLEVIHILEAYSDEEDKLSIHDIHSRFPEDAQVGIGAVREDVAALEESIVFPVSPVQEKLGMPKHYYYDGRPFEIHELRLLMDAISAAKFISRPETDRLLMKIRKLTSRRLAKQLTNELHVAEPSAQDATNIVATVQLLHEAIHDKRIVAFQYGRYGTDLQFKLSNEGQDYVIHPLGLVWNNDRYYLIAYFPLAEEIRQYRVDRMRNVRVQDEPFVPAPYFDLHTYTKKMFHMFGGELISLEARFAAQLINVVIDRFGLDANIQDHEDGTFLLKAQVSMSEGLVRWLFRWGGDVKVIHPQQLVSRMKEEAEKMYKHYH</sequence>
<dbReference type="EMBL" id="JACSQN010000018">
    <property type="protein sequence ID" value="MBD7985946.1"/>
    <property type="molecule type" value="Genomic_DNA"/>
</dbReference>